<feature type="transmembrane region" description="Helical" evidence="1">
    <location>
        <begin position="52"/>
        <end position="70"/>
    </location>
</feature>
<dbReference type="Proteomes" id="UP000886476">
    <property type="component" value="Unassembled WGS sequence"/>
</dbReference>
<evidence type="ECO:0000313" key="3">
    <source>
        <dbReference type="Proteomes" id="UP000886476"/>
    </source>
</evidence>
<proteinExistence type="predicted"/>
<keyword evidence="1" id="KW-0472">Membrane</keyword>
<organism evidence="2 3">
    <name type="scientific">Bradyrhizobium aeschynomenes</name>
    <dbReference type="NCBI Taxonomy" id="2734909"/>
    <lineage>
        <taxon>Bacteria</taxon>
        <taxon>Pseudomonadati</taxon>
        <taxon>Pseudomonadota</taxon>
        <taxon>Alphaproteobacteria</taxon>
        <taxon>Hyphomicrobiales</taxon>
        <taxon>Nitrobacteraceae</taxon>
        <taxon>Bradyrhizobium</taxon>
    </lineage>
</organism>
<keyword evidence="3" id="KW-1185">Reference proteome</keyword>
<feature type="transmembrane region" description="Helical" evidence="1">
    <location>
        <begin position="116"/>
        <end position="140"/>
    </location>
</feature>
<dbReference type="EMBL" id="JABFDN010000020">
    <property type="protein sequence ID" value="NPU69612.1"/>
    <property type="molecule type" value="Genomic_DNA"/>
</dbReference>
<dbReference type="RefSeq" id="WP_172114804.1">
    <property type="nucleotide sequence ID" value="NZ_JABFDM010000005.1"/>
</dbReference>
<comment type="caution">
    <text evidence="2">The sequence shown here is derived from an EMBL/GenBank/DDBJ whole genome shotgun (WGS) entry which is preliminary data.</text>
</comment>
<protein>
    <submittedName>
        <fullName evidence="2">Uncharacterized protein</fullName>
    </submittedName>
</protein>
<reference evidence="2" key="1">
    <citation type="submission" date="2020-05" db="EMBL/GenBank/DDBJ databases">
        <title>Nod-independent and nitrogen-fixing Bradyrhizobium aeschynomene sp. nov. isolated from nodules of Aeschynomene indica.</title>
        <authorList>
            <person name="Zhang Z."/>
        </authorList>
    </citation>
    <scope>NUCLEOTIDE SEQUENCE</scope>
    <source>
        <strain evidence="2">83012</strain>
    </source>
</reference>
<keyword evidence="1" id="KW-1133">Transmembrane helix</keyword>
<feature type="transmembrane region" description="Helical" evidence="1">
    <location>
        <begin position="82"/>
        <end position="110"/>
    </location>
</feature>
<sequence>MKVRAQAVIVTYLTIWTTAVASLAILMIRPLYPELFTSVVRIERDLMNALPGFAPFIVAPVAFGEAMSAIRKRNAIDVGMLVRYFIGAPVCIYFTLLIIVSLITVIFAPITFLLGLIYGTIPLLVGIAIHCLGMVPLFFLDRWLQSPARVSKSA</sequence>
<evidence type="ECO:0000256" key="1">
    <source>
        <dbReference type="SAM" id="Phobius"/>
    </source>
</evidence>
<accession>A0ABX2CQQ0</accession>
<keyword evidence="1" id="KW-0812">Transmembrane</keyword>
<feature type="transmembrane region" description="Helical" evidence="1">
    <location>
        <begin position="7"/>
        <end position="32"/>
    </location>
</feature>
<gene>
    <name evidence="2" type="ORF">HL667_31730</name>
</gene>
<evidence type="ECO:0000313" key="2">
    <source>
        <dbReference type="EMBL" id="NPU69612.1"/>
    </source>
</evidence>
<name>A0ABX2CQQ0_9BRAD</name>